<sequence>MSENYFKVECIAEPKEKLAPLLAELQKLVRSGAYQGSLLSDWDNPVLTPPALYGNLLLFTLEASSHDMMGKAQVDALHTLGADYVRISAEYTQVGESETICFQAGKKISAKAFPKPILDDAGKAYMFIQDEQDSSLAALIKAGLDPDCIFTGRPLFVHACEHYLEKSMAALLKAGVNLSACKPYTREVIYAISALEQQRDRRAVLAGLLAGGADVNEVWLTAEGFYKDPAMTEMLIEAGADINQPFSEEQGSLLFHSAELFDDDPVLLALLERNGALAIAPEIQYDSDRLERLIYSLRGAETLEQLVAAGIDLNSSVGSEPAAVTALTIKPSIALGLISAGADVSQWLEPSYFQGKVLYHLAFNDSNHPLDDNEAAATLGIFRVLLERGLNPNLACQAHVYYQSSTCFGYAGSLFLLLINFCCADGNKWSGLRTDLAKLLVAHGADINAPGARETGLIGAPMLSVQLESEYVQGFVNAGSGSLLYHLEQQTEKSADTQTFMQWVAANGGISQRAHVAVP</sequence>
<dbReference type="InterPro" id="IPR036770">
    <property type="entry name" value="Ankyrin_rpt-contain_sf"/>
</dbReference>
<evidence type="ECO:0000313" key="1">
    <source>
        <dbReference type="EMBL" id="KIP96530.1"/>
    </source>
</evidence>
<dbReference type="RefSeq" id="WP_042555580.1">
    <property type="nucleotide sequence ID" value="NZ_JXQW01000062.1"/>
</dbReference>
<name>A0A0D0KI61_9PSED</name>
<dbReference type="Proteomes" id="UP000032068">
    <property type="component" value="Unassembled WGS sequence"/>
</dbReference>
<dbReference type="EMBL" id="JXQW01000062">
    <property type="protein sequence ID" value="KIP96530.1"/>
    <property type="molecule type" value="Genomic_DNA"/>
</dbReference>
<dbReference type="AlphaFoldDB" id="A0A0D0KI61"/>
<protein>
    <recommendedName>
        <fullName evidence="3">Ankyrin</fullName>
    </recommendedName>
</protein>
<accession>A0A0D0KI61</accession>
<evidence type="ECO:0000313" key="2">
    <source>
        <dbReference type="Proteomes" id="UP000032068"/>
    </source>
</evidence>
<proteinExistence type="predicted"/>
<comment type="caution">
    <text evidence="1">The sequence shown here is derived from an EMBL/GenBank/DDBJ whole genome shotgun (WGS) entry which is preliminary data.</text>
</comment>
<evidence type="ECO:0008006" key="3">
    <source>
        <dbReference type="Google" id="ProtNLM"/>
    </source>
</evidence>
<gene>
    <name evidence="1" type="ORF">RU08_19830</name>
</gene>
<reference evidence="1 2" key="1">
    <citation type="submission" date="2014-12" db="EMBL/GenBank/DDBJ databases">
        <title>16Stimator: statistical estimation of ribosomal gene copy numbers from draft genome assemblies.</title>
        <authorList>
            <person name="Perisin M.A."/>
            <person name="Vetter M."/>
            <person name="Gilbert J.A."/>
            <person name="Bergelson J."/>
        </authorList>
    </citation>
    <scope>NUCLEOTIDE SEQUENCE [LARGE SCALE GENOMIC DNA]</scope>
    <source>
        <strain evidence="1 2">MEJ086</strain>
    </source>
</reference>
<dbReference type="Gene3D" id="1.25.40.20">
    <property type="entry name" value="Ankyrin repeat-containing domain"/>
    <property type="match status" value="2"/>
</dbReference>
<dbReference type="SUPFAM" id="SSF48403">
    <property type="entry name" value="Ankyrin repeat"/>
    <property type="match status" value="1"/>
</dbReference>
<organism evidence="1 2">
    <name type="scientific">Pseudomonas fulva</name>
    <dbReference type="NCBI Taxonomy" id="47880"/>
    <lineage>
        <taxon>Bacteria</taxon>
        <taxon>Pseudomonadati</taxon>
        <taxon>Pseudomonadota</taxon>
        <taxon>Gammaproteobacteria</taxon>
        <taxon>Pseudomonadales</taxon>
        <taxon>Pseudomonadaceae</taxon>
        <taxon>Pseudomonas</taxon>
    </lineage>
</organism>
<dbReference type="OrthoDB" id="8910641at2"/>